<dbReference type="EMBL" id="CP120863">
    <property type="protein sequence ID" value="WFE92286.1"/>
    <property type="molecule type" value="Genomic_DNA"/>
</dbReference>
<feature type="region of interest" description="Disordered" evidence="1">
    <location>
        <begin position="75"/>
        <end position="95"/>
    </location>
</feature>
<organism evidence="2 3">
    <name type="scientific">Roseibium porphyridii</name>
    <dbReference type="NCBI Taxonomy" id="2866279"/>
    <lineage>
        <taxon>Bacteria</taxon>
        <taxon>Pseudomonadati</taxon>
        <taxon>Pseudomonadota</taxon>
        <taxon>Alphaproteobacteria</taxon>
        <taxon>Hyphomicrobiales</taxon>
        <taxon>Stappiaceae</taxon>
        <taxon>Roseibium</taxon>
    </lineage>
</organism>
<protein>
    <submittedName>
        <fullName evidence="2">Gas vesicle protein V</fullName>
    </submittedName>
</protein>
<reference evidence="2 3" key="1">
    <citation type="submission" date="2023-03" db="EMBL/GenBank/DDBJ databases">
        <title>Roseibium porphyridii sp. nov. and Roseibium rhodosorbium sp. nov. isolated from marine algae, Porphyridium cruentum and Rhodosorus marinus, respectively.</title>
        <authorList>
            <person name="Lee M.W."/>
            <person name="Choi B.J."/>
            <person name="Lee J.K."/>
            <person name="Choi D.G."/>
            <person name="Baek J.H."/>
            <person name="Bayburt H."/>
            <person name="Kim J.M."/>
            <person name="Han D.M."/>
            <person name="Kim K.H."/>
            <person name="Jeon C.O."/>
        </authorList>
    </citation>
    <scope>NUCLEOTIDE SEQUENCE [LARGE SCALE GENOMIC DNA]</scope>
    <source>
        <strain evidence="2 3">KMA01</strain>
    </source>
</reference>
<gene>
    <name evidence="2" type="ORF">K1718_13250</name>
</gene>
<sequence length="95" mass="10574">MSSLTNPCPYVLSEIQALRVRREALLREADKHRYRLHRLRSLQTQIQQATTDLLELELEHAVLLQAASKAPKCPEPLGDAGVVGGGSQGRLPYKD</sequence>
<dbReference type="Proteomes" id="UP001209803">
    <property type="component" value="Chromosome"/>
</dbReference>
<name>A0ABY8FAP0_9HYPH</name>
<evidence type="ECO:0000313" key="3">
    <source>
        <dbReference type="Proteomes" id="UP001209803"/>
    </source>
</evidence>
<evidence type="ECO:0000313" key="2">
    <source>
        <dbReference type="EMBL" id="WFE92286.1"/>
    </source>
</evidence>
<accession>A0ABY8FAP0</accession>
<keyword evidence="3" id="KW-1185">Reference proteome</keyword>
<evidence type="ECO:0000256" key="1">
    <source>
        <dbReference type="SAM" id="MobiDB-lite"/>
    </source>
</evidence>
<proteinExistence type="predicted"/>
<dbReference type="RefSeq" id="WP_265682294.1">
    <property type="nucleotide sequence ID" value="NZ_CP120863.1"/>
</dbReference>